<organism evidence="2 3">
    <name type="scientific">Dufourea novaeangliae</name>
    <name type="common">Sweat bee</name>
    <dbReference type="NCBI Taxonomy" id="178035"/>
    <lineage>
        <taxon>Eukaryota</taxon>
        <taxon>Metazoa</taxon>
        <taxon>Ecdysozoa</taxon>
        <taxon>Arthropoda</taxon>
        <taxon>Hexapoda</taxon>
        <taxon>Insecta</taxon>
        <taxon>Pterygota</taxon>
        <taxon>Neoptera</taxon>
        <taxon>Endopterygota</taxon>
        <taxon>Hymenoptera</taxon>
        <taxon>Apocrita</taxon>
        <taxon>Aculeata</taxon>
        <taxon>Apoidea</taxon>
        <taxon>Anthophila</taxon>
        <taxon>Halictidae</taxon>
        <taxon>Rophitinae</taxon>
        <taxon>Dufourea</taxon>
    </lineage>
</organism>
<name>A0A154PGD6_DUFNO</name>
<evidence type="ECO:0000313" key="3">
    <source>
        <dbReference type="Proteomes" id="UP000076502"/>
    </source>
</evidence>
<feature type="non-terminal residue" evidence="2">
    <location>
        <position position="485"/>
    </location>
</feature>
<gene>
    <name evidence="2" type="ORF">WN55_01961</name>
</gene>
<keyword evidence="3" id="KW-1185">Reference proteome</keyword>
<dbReference type="OrthoDB" id="10069252at2759"/>
<reference evidence="2 3" key="1">
    <citation type="submission" date="2015-07" db="EMBL/GenBank/DDBJ databases">
        <title>The genome of Dufourea novaeangliae.</title>
        <authorList>
            <person name="Pan H."/>
            <person name="Kapheim K."/>
        </authorList>
    </citation>
    <scope>NUCLEOTIDE SEQUENCE [LARGE SCALE GENOMIC DNA]</scope>
    <source>
        <strain evidence="2">0120121106</strain>
        <tissue evidence="2">Whole body</tissue>
    </source>
</reference>
<accession>A0A154PGD6</accession>
<dbReference type="Proteomes" id="UP000076502">
    <property type="component" value="Unassembled WGS sequence"/>
</dbReference>
<sequence>IRYSPNTHGIDDLYMKFLEFITSKTDNKEPDPKNTKYRFPEEIVDAMTKYITSLRSNDVPPETGDIFPPSLTPLHSYLQHLLDNPLSDIPSVARKDFFLTKVGYMTKPHILIELATKCGIKLDIIDSSLHFLEKVVPPFEQHRMPSIDELKQLIDVQDDSNPECKEQSEDLNDYIHRKIPCLVKLDVPKELYYNSIRTSVGNLNNDLGNDFTFTETLSNGKLAIPGDSDNEDEEKDANPMDSINGESILLGNKFCSQYNLRLSIPENESISKGQKILLARNAKGQFIQREEEEEFENSFLETKNPLFQTSTQQSIAEDMFIDTTKVTDENLFMSNGIDINNFDIEDIDINSGFLDLDDPINLSEISLFRDNNTISTPQTSKTINTNNNRHQFFRPFKDYWMYHCIFSRVKAKNFATFERSLPRSFRWLLKQCALTVEMTVEDLYEEVCLIEKYHAYIFKSIHSSDKYNDTDSVSKSEMNLILSKW</sequence>
<dbReference type="EMBL" id="KQ434892">
    <property type="protein sequence ID" value="KZC10524.1"/>
    <property type="molecule type" value="Genomic_DNA"/>
</dbReference>
<evidence type="ECO:0000256" key="1">
    <source>
        <dbReference type="SAM" id="MobiDB-lite"/>
    </source>
</evidence>
<feature type="region of interest" description="Disordered" evidence="1">
    <location>
        <begin position="222"/>
        <end position="242"/>
    </location>
</feature>
<protein>
    <submittedName>
        <fullName evidence="2">Uncharacterized protein</fullName>
    </submittedName>
</protein>
<proteinExistence type="predicted"/>
<dbReference type="STRING" id="178035.A0A154PGD6"/>
<evidence type="ECO:0000313" key="2">
    <source>
        <dbReference type="EMBL" id="KZC10524.1"/>
    </source>
</evidence>
<dbReference type="AlphaFoldDB" id="A0A154PGD6"/>
<feature type="non-terminal residue" evidence="2">
    <location>
        <position position="1"/>
    </location>
</feature>